<evidence type="ECO:0000313" key="2">
    <source>
        <dbReference type="EMBL" id="MBD1435156.1"/>
    </source>
</evidence>
<protein>
    <submittedName>
        <fullName evidence="2">RHS repeat protein</fullName>
    </submittedName>
</protein>
<gene>
    <name evidence="2" type="ORF">H8B06_20220</name>
</gene>
<sequence>MKKVLYILLVCVLLAACASDDMEAPLSDRVSSLEISTVGGYGTSTTGLTYTFEYDAAGRLKKVNDKAFYYGANGRVEYSRIERKVEDEYRNEEYIERLSYHWDTQGRLNEVRIDSLYQRYIYFSEQGAVNSDNGSMVADIVLARFSYEGIGRKPSSIKYRKMSWTLPSRMVYVGEEEEVKYFYDGANVVASQLTSYLHLPLSPMVNHPYTPHPFKMNSSYTYLINPHHLAKIYTQLGFHPYNLREVVSAHTMATSKVEVDMEGVDDRWTPPESGDIRWTDLNTGGEMEINSPLFNGKTTYSYRFNALELPTEIVGEGDGTMQRTVVTYE</sequence>
<keyword evidence="3" id="KW-1185">Reference proteome</keyword>
<dbReference type="Proteomes" id="UP000602759">
    <property type="component" value="Unassembled WGS sequence"/>
</dbReference>
<dbReference type="PROSITE" id="PS51257">
    <property type="entry name" value="PROKAR_LIPOPROTEIN"/>
    <property type="match status" value="1"/>
</dbReference>
<evidence type="ECO:0000256" key="1">
    <source>
        <dbReference type="SAM" id="SignalP"/>
    </source>
</evidence>
<organism evidence="2 3">
    <name type="scientific">Sphingobacterium micropteri</name>
    <dbReference type="NCBI Taxonomy" id="2763501"/>
    <lineage>
        <taxon>Bacteria</taxon>
        <taxon>Pseudomonadati</taxon>
        <taxon>Bacteroidota</taxon>
        <taxon>Sphingobacteriia</taxon>
        <taxon>Sphingobacteriales</taxon>
        <taxon>Sphingobacteriaceae</taxon>
        <taxon>Sphingobacterium</taxon>
    </lineage>
</organism>
<evidence type="ECO:0000313" key="3">
    <source>
        <dbReference type="Proteomes" id="UP000602759"/>
    </source>
</evidence>
<keyword evidence="1" id="KW-0732">Signal</keyword>
<name>A0ABR7YV82_9SPHI</name>
<reference evidence="2 3" key="1">
    <citation type="submission" date="2020-08" db="EMBL/GenBank/DDBJ databases">
        <title>Sphingobacterium sp. DN00404 isolated from aquaculture water.</title>
        <authorList>
            <person name="Zhang M."/>
        </authorList>
    </citation>
    <scope>NUCLEOTIDE SEQUENCE [LARGE SCALE GENOMIC DNA]</scope>
    <source>
        <strain evidence="2 3">DN00404</strain>
    </source>
</reference>
<comment type="caution">
    <text evidence="2">The sequence shown here is derived from an EMBL/GenBank/DDBJ whole genome shotgun (WGS) entry which is preliminary data.</text>
</comment>
<proteinExistence type="predicted"/>
<dbReference type="Gene3D" id="2.180.10.10">
    <property type="entry name" value="RHS repeat-associated core"/>
    <property type="match status" value="1"/>
</dbReference>
<feature type="chain" id="PRO_5045243107" evidence="1">
    <location>
        <begin position="19"/>
        <end position="329"/>
    </location>
</feature>
<feature type="signal peptide" evidence="1">
    <location>
        <begin position="1"/>
        <end position="18"/>
    </location>
</feature>
<accession>A0ABR7YV82</accession>
<dbReference type="EMBL" id="JACOIK010000020">
    <property type="protein sequence ID" value="MBD1435156.1"/>
    <property type="molecule type" value="Genomic_DNA"/>
</dbReference>
<dbReference type="RefSeq" id="WP_190995997.1">
    <property type="nucleotide sequence ID" value="NZ_JACOIK010000020.1"/>
</dbReference>